<organism evidence="3 4">
    <name type="scientific">Hirsutella minnesotensis 3608</name>
    <dbReference type="NCBI Taxonomy" id="1043627"/>
    <lineage>
        <taxon>Eukaryota</taxon>
        <taxon>Fungi</taxon>
        <taxon>Dikarya</taxon>
        <taxon>Ascomycota</taxon>
        <taxon>Pezizomycotina</taxon>
        <taxon>Sordariomycetes</taxon>
        <taxon>Hypocreomycetidae</taxon>
        <taxon>Hypocreales</taxon>
        <taxon>Ophiocordycipitaceae</taxon>
        <taxon>Hirsutella</taxon>
    </lineage>
</organism>
<reference evidence="3 4" key="1">
    <citation type="journal article" date="2014" name="Genome Biol. Evol.">
        <title>Comparative genomics and transcriptomics analyses reveal divergent lifestyle features of nematode endoparasitic fungus Hirsutella minnesotensis.</title>
        <authorList>
            <person name="Lai Y."/>
            <person name="Liu K."/>
            <person name="Zhang X."/>
            <person name="Zhang X."/>
            <person name="Li K."/>
            <person name="Wang N."/>
            <person name="Shu C."/>
            <person name="Wu Y."/>
            <person name="Wang C."/>
            <person name="Bushley K.E."/>
            <person name="Xiang M."/>
            <person name="Liu X."/>
        </authorList>
    </citation>
    <scope>NUCLEOTIDE SEQUENCE [LARGE SCALE GENOMIC DNA]</scope>
    <source>
        <strain evidence="3 4">3608</strain>
    </source>
</reference>
<name>A0A0F7ZQQ0_9HYPO</name>
<dbReference type="EMBL" id="KQ030964">
    <property type="protein sequence ID" value="KJZ68248.1"/>
    <property type="molecule type" value="Genomic_DNA"/>
</dbReference>
<feature type="region of interest" description="Disordered" evidence="1">
    <location>
        <begin position="229"/>
        <end position="260"/>
    </location>
</feature>
<protein>
    <recommendedName>
        <fullName evidence="2">Helitron helicase-like domain-containing protein</fullName>
    </recommendedName>
</protein>
<keyword evidence="4" id="KW-1185">Reference proteome</keyword>
<accession>A0A0F7ZQQ0</accession>
<dbReference type="OrthoDB" id="5098383at2759"/>
<evidence type="ECO:0000313" key="3">
    <source>
        <dbReference type="EMBL" id="KJZ68248.1"/>
    </source>
</evidence>
<evidence type="ECO:0000259" key="2">
    <source>
        <dbReference type="Pfam" id="PF14214"/>
    </source>
</evidence>
<evidence type="ECO:0000256" key="1">
    <source>
        <dbReference type="SAM" id="MobiDB-lite"/>
    </source>
</evidence>
<dbReference type="InterPro" id="IPR025476">
    <property type="entry name" value="Helitron_helicase-like"/>
</dbReference>
<sequence length="260" mass="28891">MSSAVFFHREMKLFFDHYVKVGEESVFGRISKYYGAVETNERGALHVHGLLWLQGNAHLSSMLADIHGEDQAAYRERIVRYVDSVFSEDLDQESFCAVQAERSVTDDIGSLLDNAAQFSAAFIEEANFCAGATQVHTHSPTCVKYSLGKGGRKGDLCRFKAPWRSGGHTAWSIDGTRLLLSGSGTTMIFPSLRRSARPWPSSIMSRTTRPRWRTRCGSVWRPRLSSWPPQRVMARPTEGGTAAETLPPMTPSRGTGRDSS</sequence>
<dbReference type="AlphaFoldDB" id="A0A0F7ZQQ0"/>
<feature type="domain" description="Helitron helicase-like" evidence="2">
    <location>
        <begin position="3"/>
        <end position="51"/>
    </location>
</feature>
<evidence type="ECO:0000313" key="4">
    <source>
        <dbReference type="Proteomes" id="UP000054481"/>
    </source>
</evidence>
<dbReference type="Proteomes" id="UP000054481">
    <property type="component" value="Unassembled WGS sequence"/>
</dbReference>
<proteinExistence type="predicted"/>
<gene>
    <name evidence="3" type="ORF">HIM_12359</name>
</gene>
<dbReference type="Pfam" id="PF14214">
    <property type="entry name" value="Helitron_like_N"/>
    <property type="match status" value="1"/>
</dbReference>